<evidence type="ECO:0000313" key="2">
    <source>
        <dbReference type="EMBL" id="KEQ89157.1"/>
    </source>
</evidence>
<dbReference type="Proteomes" id="UP000030706">
    <property type="component" value="Unassembled WGS sequence"/>
</dbReference>
<evidence type="ECO:0000256" key="1">
    <source>
        <dbReference type="SAM" id="MobiDB-lite"/>
    </source>
</evidence>
<dbReference type="GeneID" id="40741609"/>
<dbReference type="EMBL" id="KL584974">
    <property type="protein sequence ID" value="KEQ89157.1"/>
    <property type="molecule type" value="Genomic_DNA"/>
</dbReference>
<feature type="region of interest" description="Disordered" evidence="1">
    <location>
        <begin position="19"/>
        <end position="66"/>
    </location>
</feature>
<dbReference type="RefSeq" id="XP_029765344.1">
    <property type="nucleotide sequence ID" value="XM_029899303.1"/>
</dbReference>
<reference evidence="2 3" key="1">
    <citation type="journal article" date="2014" name="BMC Genomics">
        <title>Genome sequencing of four Aureobasidium pullulans varieties: biotechnological potential, stress tolerance, and description of new species.</title>
        <authorList>
            <person name="Gostin Ar C."/>
            <person name="Ohm R.A."/>
            <person name="Kogej T."/>
            <person name="Sonjak S."/>
            <person name="Turk M."/>
            <person name="Zajc J."/>
            <person name="Zalar P."/>
            <person name="Grube M."/>
            <person name="Sun H."/>
            <person name="Han J."/>
            <person name="Sharma A."/>
            <person name="Chiniquy J."/>
            <person name="Ngan C.Y."/>
            <person name="Lipzen A."/>
            <person name="Barry K."/>
            <person name="Grigoriev I.V."/>
            <person name="Gunde-Cimerman N."/>
        </authorList>
    </citation>
    <scope>NUCLEOTIDE SEQUENCE [LARGE SCALE GENOMIC DNA]</scope>
    <source>
        <strain evidence="2 3">EXF-150</strain>
    </source>
</reference>
<proteinExistence type="predicted"/>
<organism evidence="2 3">
    <name type="scientific">Aureobasidium pullulans EXF-150</name>
    <dbReference type="NCBI Taxonomy" id="1043002"/>
    <lineage>
        <taxon>Eukaryota</taxon>
        <taxon>Fungi</taxon>
        <taxon>Dikarya</taxon>
        <taxon>Ascomycota</taxon>
        <taxon>Pezizomycotina</taxon>
        <taxon>Dothideomycetes</taxon>
        <taxon>Dothideomycetidae</taxon>
        <taxon>Dothideales</taxon>
        <taxon>Saccotheciaceae</taxon>
        <taxon>Aureobasidium</taxon>
    </lineage>
</organism>
<feature type="compositionally biased region" description="Pro residues" evidence="1">
    <location>
        <begin position="46"/>
        <end position="62"/>
    </location>
</feature>
<sequence>MCILTFSYYFSRNLPSTLKIGPLPHQPPPPTTIDLPPNLTTLAPSPSEPHPNSSPNPSPYLPHLPTLEKTPSHILIYLTFSDKVALEPTDSRASNGYVQMIAENEHPCGSTPGPEDISGLL</sequence>
<feature type="compositionally biased region" description="Low complexity" evidence="1">
    <location>
        <begin position="32"/>
        <end position="45"/>
    </location>
</feature>
<evidence type="ECO:0000313" key="3">
    <source>
        <dbReference type="Proteomes" id="UP000030706"/>
    </source>
</evidence>
<dbReference type="HOGENOM" id="CLU_2037585_0_0_1"/>
<accession>A0A074Y4R3</accession>
<keyword evidence="3" id="KW-1185">Reference proteome</keyword>
<dbReference type="AlphaFoldDB" id="A0A074Y4R3"/>
<name>A0A074Y4R3_AURPU</name>
<protein>
    <submittedName>
        <fullName evidence="2">Uncharacterized protein</fullName>
    </submittedName>
</protein>
<gene>
    <name evidence="2" type="ORF">M438DRAFT_1963</name>
</gene>